<reference evidence="1" key="1">
    <citation type="journal article" date="2023" name="Mol. Phylogenet. Evol.">
        <title>Genome-scale phylogeny and comparative genomics of the fungal order Sordariales.</title>
        <authorList>
            <person name="Hensen N."/>
            <person name="Bonometti L."/>
            <person name="Westerberg I."/>
            <person name="Brannstrom I.O."/>
            <person name="Guillou S."/>
            <person name="Cros-Aarteil S."/>
            <person name="Calhoun S."/>
            <person name="Haridas S."/>
            <person name="Kuo A."/>
            <person name="Mondo S."/>
            <person name="Pangilinan J."/>
            <person name="Riley R."/>
            <person name="LaButti K."/>
            <person name="Andreopoulos B."/>
            <person name="Lipzen A."/>
            <person name="Chen C."/>
            <person name="Yan M."/>
            <person name="Daum C."/>
            <person name="Ng V."/>
            <person name="Clum A."/>
            <person name="Steindorff A."/>
            <person name="Ohm R.A."/>
            <person name="Martin F."/>
            <person name="Silar P."/>
            <person name="Natvig D.O."/>
            <person name="Lalanne C."/>
            <person name="Gautier V."/>
            <person name="Ament-Velasquez S.L."/>
            <person name="Kruys A."/>
            <person name="Hutchinson M.I."/>
            <person name="Powell A.J."/>
            <person name="Barry K."/>
            <person name="Miller A.N."/>
            <person name="Grigoriev I.V."/>
            <person name="Debuchy R."/>
            <person name="Gladieux P."/>
            <person name="Hiltunen Thoren M."/>
            <person name="Johannesson H."/>
        </authorList>
    </citation>
    <scope>NUCLEOTIDE SEQUENCE</scope>
    <source>
        <strain evidence="1">CBS 315.58</strain>
    </source>
</reference>
<accession>A0AAN7ATK5</accession>
<sequence length="293" mass="32507">MLPPHMKRDLFRTGMITEDVRAKPGKLGGMEEESTYQVCVCLLGCRILPRGKGHLTARLTKKPLQSSSVDYGLGDALLAVSPGSVPRCSKGPWNEAYSFYKRSCMTHHYNGAEAQTTIIRVGNRPSSAQNAALNSKERVIRRMGRCWIVSFQEIRQPKIEFPFTVTGMMGTLPGVAARAETSHGHLKAFLTPPSWSGPIRGLEQMKILVADVEFSPRCSLHARRQDNRLQSDCTFQVALSGFKLTADAAWKDSSRPPWALTVDRPPKKPCRDSPVIRVVVQAARCLREKSFAA</sequence>
<dbReference type="Proteomes" id="UP001303160">
    <property type="component" value="Unassembled WGS sequence"/>
</dbReference>
<evidence type="ECO:0000313" key="2">
    <source>
        <dbReference type="Proteomes" id="UP001303160"/>
    </source>
</evidence>
<name>A0AAN7ATK5_9PEZI</name>
<proteinExistence type="predicted"/>
<dbReference type="EMBL" id="MU863939">
    <property type="protein sequence ID" value="KAK4198893.1"/>
    <property type="molecule type" value="Genomic_DNA"/>
</dbReference>
<organism evidence="1 2">
    <name type="scientific">Triangularia verruculosa</name>
    <dbReference type="NCBI Taxonomy" id="2587418"/>
    <lineage>
        <taxon>Eukaryota</taxon>
        <taxon>Fungi</taxon>
        <taxon>Dikarya</taxon>
        <taxon>Ascomycota</taxon>
        <taxon>Pezizomycotina</taxon>
        <taxon>Sordariomycetes</taxon>
        <taxon>Sordariomycetidae</taxon>
        <taxon>Sordariales</taxon>
        <taxon>Podosporaceae</taxon>
        <taxon>Triangularia</taxon>
    </lineage>
</organism>
<dbReference type="AlphaFoldDB" id="A0AAN7ATK5"/>
<gene>
    <name evidence="1" type="ORF">QBC40DRAFT_298027</name>
</gene>
<evidence type="ECO:0000313" key="1">
    <source>
        <dbReference type="EMBL" id="KAK4198893.1"/>
    </source>
</evidence>
<reference evidence="1" key="2">
    <citation type="submission" date="2023-05" db="EMBL/GenBank/DDBJ databases">
        <authorList>
            <consortium name="Lawrence Berkeley National Laboratory"/>
            <person name="Steindorff A."/>
            <person name="Hensen N."/>
            <person name="Bonometti L."/>
            <person name="Westerberg I."/>
            <person name="Brannstrom I.O."/>
            <person name="Guillou S."/>
            <person name="Cros-Aarteil S."/>
            <person name="Calhoun S."/>
            <person name="Haridas S."/>
            <person name="Kuo A."/>
            <person name="Mondo S."/>
            <person name="Pangilinan J."/>
            <person name="Riley R."/>
            <person name="Labutti K."/>
            <person name="Andreopoulos B."/>
            <person name="Lipzen A."/>
            <person name="Chen C."/>
            <person name="Yanf M."/>
            <person name="Daum C."/>
            <person name="Ng V."/>
            <person name="Clum A."/>
            <person name="Ohm R."/>
            <person name="Martin F."/>
            <person name="Silar P."/>
            <person name="Natvig D."/>
            <person name="Lalanne C."/>
            <person name="Gautier V."/>
            <person name="Ament-Velasquez S.L."/>
            <person name="Kruys A."/>
            <person name="Hutchinson M.I."/>
            <person name="Powell A.J."/>
            <person name="Barry K."/>
            <person name="Miller A.N."/>
            <person name="Grigoriev I.V."/>
            <person name="Debuchy R."/>
            <person name="Gladieux P."/>
            <person name="Thoren M.H."/>
            <person name="Johannesson H."/>
        </authorList>
    </citation>
    <scope>NUCLEOTIDE SEQUENCE</scope>
    <source>
        <strain evidence="1">CBS 315.58</strain>
    </source>
</reference>
<comment type="caution">
    <text evidence="1">The sequence shown here is derived from an EMBL/GenBank/DDBJ whole genome shotgun (WGS) entry which is preliminary data.</text>
</comment>
<protein>
    <submittedName>
        <fullName evidence="1">Uncharacterized protein</fullName>
    </submittedName>
</protein>
<keyword evidence="2" id="KW-1185">Reference proteome</keyword>